<feature type="domain" description="Tim44-like" evidence="3">
    <location>
        <begin position="190"/>
        <end position="328"/>
    </location>
</feature>
<dbReference type="RefSeq" id="WP_171834703.1">
    <property type="nucleotide sequence ID" value="NZ_CP053708.1"/>
</dbReference>
<protein>
    <submittedName>
        <fullName evidence="4">TIM44-like domain-containing protein</fullName>
    </submittedName>
</protein>
<keyword evidence="2" id="KW-0732">Signal</keyword>
<dbReference type="Pfam" id="PF04280">
    <property type="entry name" value="Tim44"/>
    <property type="match status" value="1"/>
</dbReference>
<evidence type="ECO:0000313" key="4">
    <source>
        <dbReference type="EMBL" id="QKE89715.1"/>
    </source>
</evidence>
<dbReference type="InterPro" id="IPR032710">
    <property type="entry name" value="NTF2-like_dom_sf"/>
</dbReference>
<dbReference type="SMART" id="SM00978">
    <property type="entry name" value="Tim44"/>
    <property type="match status" value="1"/>
</dbReference>
<evidence type="ECO:0000259" key="3">
    <source>
        <dbReference type="SMART" id="SM00978"/>
    </source>
</evidence>
<dbReference type="KEGG" id="lck:HN018_06370"/>
<dbReference type="AlphaFoldDB" id="A0A6M8HN46"/>
<evidence type="ECO:0000313" key="5">
    <source>
        <dbReference type="Proteomes" id="UP000500767"/>
    </source>
</evidence>
<dbReference type="EMBL" id="CP053708">
    <property type="protein sequence ID" value="QKE89715.1"/>
    <property type="molecule type" value="Genomic_DNA"/>
</dbReference>
<reference evidence="4 5" key="1">
    <citation type="journal article" date="2014" name="World J. Microbiol. Biotechnol.">
        <title>Biodiversity and physiological characteristics of Antarctic and Arctic lichens-associated bacteria.</title>
        <authorList>
            <person name="Lee Y.M."/>
            <person name="Kim E.H."/>
            <person name="Lee H.K."/>
            <person name="Hong S.G."/>
        </authorList>
    </citation>
    <scope>NUCLEOTIDE SEQUENCE [LARGE SCALE GENOMIC DNA]</scope>
    <source>
        <strain evidence="4 5">PAMC 26569</strain>
    </source>
</reference>
<dbReference type="SUPFAM" id="SSF54427">
    <property type="entry name" value="NTF2-like"/>
    <property type="match status" value="1"/>
</dbReference>
<keyword evidence="1" id="KW-0812">Transmembrane</keyword>
<feature type="transmembrane region" description="Helical" evidence="1">
    <location>
        <begin position="139"/>
        <end position="162"/>
    </location>
</feature>
<dbReference type="InterPro" id="IPR007379">
    <property type="entry name" value="Tim44-like_dom"/>
</dbReference>
<proteinExistence type="predicted"/>
<gene>
    <name evidence="4" type="ORF">HN018_06370</name>
</gene>
<organism evidence="4 5">
    <name type="scientific">Lichenicola cladoniae</name>
    <dbReference type="NCBI Taxonomy" id="1484109"/>
    <lineage>
        <taxon>Bacteria</taxon>
        <taxon>Pseudomonadati</taxon>
        <taxon>Pseudomonadota</taxon>
        <taxon>Alphaproteobacteria</taxon>
        <taxon>Acetobacterales</taxon>
        <taxon>Acetobacteraceae</taxon>
        <taxon>Lichenicola</taxon>
    </lineage>
</organism>
<dbReference type="PANTHER" id="PTHR41542:SF1">
    <property type="entry name" value="BLL5807 PROTEIN"/>
    <property type="match status" value="1"/>
</dbReference>
<evidence type="ECO:0000256" key="1">
    <source>
        <dbReference type="SAM" id="Phobius"/>
    </source>
</evidence>
<feature type="signal peptide" evidence="2">
    <location>
        <begin position="1"/>
        <end position="30"/>
    </location>
</feature>
<evidence type="ECO:0000256" key="2">
    <source>
        <dbReference type="SAM" id="SignalP"/>
    </source>
</evidence>
<dbReference type="PANTHER" id="PTHR41542">
    <property type="entry name" value="BLL5807 PROTEIN"/>
    <property type="match status" value="1"/>
</dbReference>
<feature type="transmembrane region" description="Helical" evidence="1">
    <location>
        <begin position="108"/>
        <end position="127"/>
    </location>
</feature>
<dbReference type="Proteomes" id="UP000500767">
    <property type="component" value="Chromosome"/>
</dbReference>
<name>A0A6M8HN46_9PROT</name>
<dbReference type="Gene3D" id="3.10.450.240">
    <property type="match status" value="1"/>
</dbReference>
<keyword evidence="5" id="KW-1185">Reference proteome</keyword>
<accession>A0A6M8HN46</accession>
<feature type="chain" id="PRO_5026659919" evidence="2">
    <location>
        <begin position="31"/>
        <end position="330"/>
    </location>
</feature>
<sequence length="330" mass="34707">MTTTKLPQRSGPRAAAASLALLLAATPAIAPVLATMLVPVAAEARPGGGMSMGSRGSRTYMAPPMTRSNPGGASSFDRSMTPRSNFGQPGYGQSGGMIGGMGGRSHPLMGGLMGGLVGFGLGGLLFGHGMFGGGYGGGFGGGSIIGLLIQLAIIAFIVRWLYRRFARNRGMAMNQAGYANNGGMASNYGQAGGAGASLTITPADYQQFEQGLLDVQQAWSMQDLHSLSRFATPEMVSYFSEQLGDLTSRNLRNVVSDVRMEQGDLSEAWNEGGREFATVAMRYSLIDVTTDLTGRVVDGSPNERQNVTELWTFVRARGGSWLLSAIQQGR</sequence>
<keyword evidence="1" id="KW-0472">Membrane</keyword>
<keyword evidence="1" id="KW-1133">Transmembrane helix</keyword>